<dbReference type="EMBL" id="JAGEPF010000006">
    <property type="protein sequence ID" value="MBO2458150.1"/>
    <property type="molecule type" value="Genomic_DNA"/>
</dbReference>
<sequence length="82" mass="8892">MADQQEGAAEALEEAWEAADLALRQVTGWCEAIGENATRRIGELATTGPEMAHLQALSVRGRLADAVRKLQGAAEEFRQVRT</sequence>
<gene>
    <name evidence="1" type="ORF">J4709_11255</name>
</gene>
<accession>A0ABS3RN23</accession>
<evidence type="ECO:0000313" key="1">
    <source>
        <dbReference type="EMBL" id="MBO2458150.1"/>
    </source>
</evidence>
<name>A0ABS3RN23_9ACTN</name>
<evidence type="ECO:0000313" key="2">
    <source>
        <dbReference type="Proteomes" id="UP000680206"/>
    </source>
</evidence>
<dbReference type="RefSeq" id="WP_208239874.1">
    <property type="nucleotide sequence ID" value="NZ_JAGEPF010000006.1"/>
</dbReference>
<comment type="caution">
    <text evidence="1">The sequence shown here is derived from an EMBL/GenBank/DDBJ whole genome shotgun (WGS) entry which is preliminary data.</text>
</comment>
<keyword evidence="2" id="KW-1185">Reference proteome</keyword>
<dbReference type="Proteomes" id="UP000680206">
    <property type="component" value="Unassembled WGS sequence"/>
</dbReference>
<reference evidence="1 2" key="1">
    <citation type="submission" date="2021-03" db="EMBL/GenBank/DDBJ databases">
        <title>Actinomadura violae sp. nov., isolated from lichen in Thailand.</title>
        <authorList>
            <person name="Kanchanasin P."/>
            <person name="Saeng-In P."/>
            <person name="Phongsopitanun W."/>
            <person name="Yuki M."/>
            <person name="Kudo T."/>
            <person name="Ohkuma M."/>
            <person name="Tanasupawat S."/>
        </authorList>
    </citation>
    <scope>NUCLEOTIDE SEQUENCE [LARGE SCALE GENOMIC DNA]</scope>
    <source>
        <strain evidence="1 2">LCR2-06</strain>
    </source>
</reference>
<proteinExistence type="predicted"/>
<protein>
    <submittedName>
        <fullName evidence="1">Uncharacterized protein</fullName>
    </submittedName>
</protein>
<organism evidence="1 2">
    <name type="scientific">Actinomadura violacea</name>
    <dbReference type="NCBI Taxonomy" id="2819934"/>
    <lineage>
        <taxon>Bacteria</taxon>
        <taxon>Bacillati</taxon>
        <taxon>Actinomycetota</taxon>
        <taxon>Actinomycetes</taxon>
        <taxon>Streptosporangiales</taxon>
        <taxon>Thermomonosporaceae</taxon>
        <taxon>Actinomadura</taxon>
    </lineage>
</organism>